<evidence type="ECO:0000313" key="8">
    <source>
        <dbReference type="Proteomes" id="UP000030686"/>
    </source>
</evidence>
<keyword evidence="2 6" id="KW-0812">Transmembrane</keyword>
<evidence type="ECO:0000256" key="6">
    <source>
        <dbReference type="SAM" id="Phobius"/>
    </source>
</evidence>
<evidence type="ECO:0000256" key="1">
    <source>
        <dbReference type="ARBA" id="ARBA00004141"/>
    </source>
</evidence>
<keyword evidence="4 6" id="KW-0472">Membrane</keyword>
<keyword evidence="3 6" id="KW-1133">Transmembrane helix</keyword>
<comment type="subcellular location">
    <subcellularLocation>
        <location evidence="1">Membrane</location>
        <topology evidence="1">Multi-pass membrane protein</topology>
    </subcellularLocation>
</comment>
<protein>
    <submittedName>
        <fullName evidence="7">Mg2+ transporter protein, CorA-like/Zinc transport protein ZntB</fullName>
    </submittedName>
</protein>
<dbReference type="SUPFAM" id="SSF144083">
    <property type="entry name" value="Magnesium transport protein CorA, transmembrane region"/>
    <property type="match status" value="1"/>
</dbReference>
<organism evidence="7 8">
    <name type="scientific">Penicillium roqueforti (strain FM164)</name>
    <dbReference type="NCBI Taxonomy" id="1365484"/>
    <lineage>
        <taxon>Eukaryota</taxon>
        <taxon>Fungi</taxon>
        <taxon>Dikarya</taxon>
        <taxon>Ascomycota</taxon>
        <taxon>Pezizomycotina</taxon>
        <taxon>Eurotiomycetes</taxon>
        <taxon>Eurotiomycetidae</taxon>
        <taxon>Eurotiales</taxon>
        <taxon>Aspergillaceae</taxon>
        <taxon>Penicillium</taxon>
    </lineage>
</organism>
<feature type="transmembrane region" description="Helical" evidence="6">
    <location>
        <begin position="394"/>
        <end position="415"/>
    </location>
</feature>
<dbReference type="Gene3D" id="1.20.58.340">
    <property type="entry name" value="Magnesium transport protein CorA, transmembrane region"/>
    <property type="match status" value="1"/>
</dbReference>
<dbReference type="GO" id="GO:0016020">
    <property type="term" value="C:membrane"/>
    <property type="evidence" value="ECO:0007669"/>
    <property type="project" value="UniProtKB-SubCell"/>
</dbReference>
<dbReference type="OrthoDB" id="5207033at2759"/>
<feature type="region of interest" description="Disordered" evidence="5">
    <location>
        <begin position="22"/>
        <end position="42"/>
    </location>
</feature>
<dbReference type="InterPro" id="IPR002523">
    <property type="entry name" value="MgTranspt_CorA/ZnTranspt_ZntB"/>
</dbReference>
<accession>W6QE93</accession>
<dbReference type="Proteomes" id="UP000030686">
    <property type="component" value="Unassembled WGS sequence"/>
</dbReference>
<dbReference type="OMA" id="QECNENE"/>
<sequence>MSVNHSTNISYWRWIEPLGSETTASPPQPSLPGDESLPKPQELSRTELLQKDFLRKPGIHVIFMPKVEEGILKMAGSADLCRQLTEKFFLPNFFFERLGWNANGLFGSTVNFLQNDSETSYGTFSRFLSKRVKGKGAERTLNPGNSSNTNPLSTPAPDFEYAWHYMAFCTLWRSSLINPTGDSGQVRTDGSTDETNVLLCFDLDDDITLRLRRLLHKTDFRNWNNEPFLMLKYALNIVIEQCEDDLWSFQKPVRDIEKGRGQDLFMKTGSFDNDETFEFLVKRYSRLHELSRHVIHISESMDATSNNLGAIVRDHGVWIQSTFPSSAATTQLSKALLLYQNMITNLNFRAKAFVGRMDNEIKCASNFVTVANSNISKGILKQTRNEGKVLSDTVSALTLLFLPGTFISGFFGMNFFTLDENEKTQTLQWKTHPKIWIFFVCTIPITILGFFVFMLEFNLHAWIWRMQALIGGIFCRSRTSENIDSDNLGSLERSIGLPWKFWLSRRTTLRSTP</sequence>
<dbReference type="InterPro" id="IPR045863">
    <property type="entry name" value="CorA_TM1_TM2"/>
</dbReference>
<evidence type="ECO:0000256" key="3">
    <source>
        <dbReference type="ARBA" id="ARBA00022989"/>
    </source>
</evidence>
<dbReference type="Pfam" id="PF01544">
    <property type="entry name" value="CorA"/>
    <property type="match status" value="1"/>
</dbReference>
<dbReference type="STRING" id="1365484.W6QE93"/>
<proteinExistence type="predicted"/>
<feature type="transmembrane region" description="Helical" evidence="6">
    <location>
        <begin position="435"/>
        <end position="457"/>
    </location>
</feature>
<evidence type="ECO:0000256" key="5">
    <source>
        <dbReference type="SAM" id="MobiDB-lite"/>
    </source>
</evidence>
<evidence type="ECO:0000313" key="7">
    <source>
        <dbReference type="EMBL" id="CDM35058.1"/>
    </source>
</evidence>
<keyword evidence="8" id="KW-1185">Reference proteome</keyword>
<evidence type="ECO:0000256" key="2">
    <source>
        <dbReference type="ARBA" id="ARBA00022692"/>
    </source>
</evidence>
<evidence type="ECO:0000256" key="4">
    <source>
        <dbReference type="ARBA" id="ARBA00023136"/>
    </source>
</evidence>
<gene>
    <name evidence="7" type="ORF">PROQFM164_S03g001785</name>
</gene>
<dbReference type="AlphaFoldDB" id="W6QE93"/>
<dbReference type="EMBL" id="HG792017">
    <property type="protein sequence ID" value="CDM35058.1"/>
    <property type="molecule type" value="Genomic_DNA"/>
</dbReference>
<name>W6QE93_PENRF</name>
<reference evidence="7" key="1">
    <citation type="journal article" date="2014" name="Nat. Commun.">
        <title>Multiple recent horizontal transfers of a large genomic region in cheese making fungi.</title>
        <authorList>
            <person name="Cheeseman K."/>
            <person name="Ropars J."/>
            <person name="Renault P."/>
            <person name="Dupont J."/>
            <person name="Gouzy J."/>
            <person name="Branca A."/>
            <person name="Abraham A.L."/>
            <person name="Ceppi M."/>
            <person name="Conseiller E."/>
            <person name="Debuchy R."/>
            <person name="Malagnac F."/>
            <person name="Goarin A."/>
            <person name="Silar P."/>
            <person name="Lacoste S."/>
            <person name="Sallet E."/>
            <person name="Bensimon A."/>
            <person name="Giraud T."/>
            <person name="Brygoo Y."/>
        </authorList>
    </citation>
    <scope>NUCLEOTIDE SEQUENCE [LARGE SCALE GENOMIC DNA]</scope>
    <source>
        <strain evidence="7">FM164</strain>
    </source>
</reference>